<dbReference type="Proteomes" id="UP000240739">
    <property type="component" value="Unassembled WGS sequence"/>
</dbReference>
<feature type="binding site" description="in other chain" evidence="11">
    <location>
        <position position="223"/>
    </location>
    <ligand>
        <name>substrate</name>
        <note>ligand shared between dimeric partners</note>
    </ligand>
</feature>
<feature type="binding site" description="in other chain" evidence="11">
    <location>
        <begin position="278"/>
        <end position="281"/>
    </location>
    <ligand>
        <name>substrate</name>
        <note>ligand shared between dimeric partners</note>
    </ligand>
</feature>
<comment type="subcellular location">
    <subcellularLocation>
        <location evidence="2 11">Cytoplasm</location>
    </subcellularLocation>
</comment>
<dbReference type="InterPro" id="IPR035966">
    <property type="entry name" value="PKF_sf"/>
</dbReference>
<dbReference type="UniPathway" id="UPA00109">
    <property type="reaction ID" value="UER00182"/>
</dbReference>
<dbReference type="GO" id="GO:0070095">
    <property type="term" value="F:fructose-6-phosphate binding"/>
    <property type="evidence" value="ECO:0007669"/>
    <property type="project" value="TreeGrafter"/>
</dbReference>
<dbReference type="Gene3D" id="3.40.50.450">
    <property type="match status" value="1"/>
</dbReference>
<dbReference type="GO" id="GO:0003872">
    <property type="term" value="F:6-phosphofructokinase activity"/>
    <property type="evidence" value="ECO:0007669"/>
    <property type="project" value="UniProtKB-UniRule"/>
</dbReference>
<dbReference type="GO" id="GO:0005945">
    <property type="term" value="C:6-phosphofructokinase complex"/>
    <property type="evidence" value="ECO:0007669"/>
    <property type="project" value="TreeGrafter"/>
</dbReference>
<dbReference type="GO" id="GO:0061621">
    <property type="term" value="P:canonical glycolysis"/>
    <property type="evidence" value="ECO:0007669"/>
    <property type="project" value="TreeGrafter"/>
</dbReference>
<evidence type="ECO:0000259" key="12">
    <source>
        <dbReference type="Pfam" id="PF00365"/>
    </source>
</evidence>
<dbReference type="FunFam" id="3.40.50.460:FF:000002">
    <property type="entry name" value="ATP-dependent 6-phosphofructokinase"/>
    <property type="match status" value="1"/>
</dbReference>
<dbReference type="SUPFAM" id="SSF53784">
    <property type="entry name" value="Phosphofructokinase"/>
    <property type="match status" value="1"/>
</dbReference>
<dbReference type="InterPro" id="IPR022953">
    <property type="entry name" value="ATP_PFK"/>
</dbReference>
<dbReference type="EC" id="2.7.1.-" evidence="11"/>
<evidence type="ECO:0000313" key="13">
    <source>
        <dbReference type="EMBL" id="PTL55698.1"/>
    </source>
</evidence>
<feature type="domain" description="Phosphofructokinase" evidence="12">
    <location>
        <begin position="3"/>
        <end position="303"/>
    </location>
</feature>
<keyword evidence="8 11" id="KW-0418">Kinase</keyword>
<accession>A0A2T4UDW5</accession>
<evidence type="ECO:0000256" key="6">
    <source>
        <dbReference type="ARBA" id="ARBA00022679"/>
    </source>
</evidence>
<organism evidence="13 14">
    <name type="scientific">Paraconexibacter algicola</name>
    <dbReference type="NCBI Taxonomy" id="2133960"/>
    <lineage>
        <taxon>Bacteria</taxon>
        <taxon>Bacillati</taxon>
        <taxon>Actinomycetota</taxon>
        <taxon>Thermoleophilia</taxon>
        <taxon>Solirubrobacterales</taxon>
        <taxon>Paraconexibacteraceae</taxon>
        <taxon>Paraconexibacter</taxon>
    </lineage>
</organism>
<comment type="similarity">
    <text evidence="11">Belongs to the phosphofructokinase type A (PFKA) family. Mixed-substrate PFK group III subfamily.</text>
</comment>
<keyword evidence="6 11" id="KW-0808">Transferase</keyword>
<dbReference type="InterPro" id="IPR000023">
    <property type="entry name" value="Phosphofructokinase_dom"/>
</dbReference>
<dbReference type="HAMAP" id="MF_01976">
    <property type="entry name" value="Phosphofructokinase_III"/>
    <property type="match status" value="1"/>
</dbReference>
<dbReference type="InterPro" id="IPR012003">
    <property type="entry name" value="ATP_PFK_prok-type"/>
</dbReference>
<gene>
    <name evidence="13" type="ORF">C7Y72_18885</name>
</gene>
<name>A0A2T4UDW5_9ACTN</name>
<feature type="binding site" evidence="11">
    <location>
        <position position="163"/>
    </location>
    <ligand>
        <name>substrate</name>
        <note>ligand shared between dimeric partners</note>
    </ligand>
</feature>
<dbReference type="NCBIfam" id="NF002872">
    <property type="entry name" value="PRK03202.1"/>
    <property type="match status" value="1"/>
</dbReference>
<comment type="subunit">
    <text evidence="11">Homodimer or homotetramer.</text>
</comment>
<dbReference type="GO" id="GO:0046872">
    <property type="term" value="F:metal ion binding"/>
    <property type="evidence" value="ECO:0007669"/>
    <property type="project" value="UniProtKB-KW"/>
</dbReference>
<comment type="caution">
    <text evidence="13">The sequence shown here is derived from an EMBL/GenBank/DDBJ whole genome shotgun (WGS) entry which is preliminary data.</text>
</comment>
<comment type="pathway">
    <text evidence="3 11">Carbohydrate degradation; glycolysis; D-glyceraldehyde 3-phosphate and glycerone phosphate from D-glucose: step 3/4.</text>
</comment>
<dbReference type="PROSITE" id="PS00433">
    <property type="entry name" value="PHOSPHOFRUCTOKINASE"/>
    <property type="match status" value="1"/>
</dbReference>
<feature type="active site" description="Proton acceptor" evidence="11">
    <location>
        <position position="128"/>
    </location>
</feature>
<comment type="function">
    <text evidence="11">Catalyzes the phosphorylation of D-fructose 6-phosphate to fructose 1,6-bisphosphate, the first committing step of glycolysis.</text>
</comment>
<reference evidence="13 14" key="1">
    <citation type="submission" date="2018-03" db="EMBL/GenBank/DDBJ databases">
        <title>Aquarubrobacter algicola gen. nov., sp. nov., a novel actinobacterium isolated from shallow eutrophic lake during the end of cyanobacterial harmful algal blooms.</title>
        <authorList>
            <person name="Chun S.J."/>
        </authorList>
    </citation>
    <scope>NUCLEOTIDE SEQUENCE [LARGE SCALE GENOMIC DNA]</scope>
    <source>
        <strain evidence="13 14">Seoho-28</strain>
    </source>
</reference>
<evidence type="ECO:0000256" key="8">
    <source>
        <dbReference type="ARBA" id="ARBA00022777"/>
    </source>
</evidence>
<feature type="binding site" evidence="11">
    <location>
        <position position="272"/>
    </location>
    <ligand>
        <name>substrate</name>
        <note>ligand shared between dimeric partners</note>
    </ligand>
</feature>
<comment type="cofactor">
    <cofactor evidence="1 11">
        <name>Mg(2+)</name>
        <dbReference type="ChEBI" id="CHEBI:18420"/>
    </cofactor>
</comment>
<dbReference type="PIRSF" id="PIRSF000532">
    <property type="entry name" value="ATP_PFK_prok"/>
    <property type="match status" value="1"/>
</dbReference>
<feature type="binding site" description="in other chain" evidence="11">
    <location>
        <begin position="126"/>
        <end position="128"/>
    </location>
    <ligand>
        <name>substrate</name>
        <note>ligand shared between dimeric partners</note>
    </ligand>
</feature>
<evidence type="ECO:0000256" key="4">
    <source>
        <dbReference type="ARBA" id="ARBA00012055"/>
    </source>
</evidence>
<dbReference type="Gene3D" id="3.40.50.460">
    <property type="entry name" value="Phosphofructokinase domain"/>
    <property type="match status" value="1"/>
</dbReference>
<keyword evidence="14" id="KW-1185">Reference proteome</keyword>
<dbReference type="GO" id="GO:0042802">
    <property type="term" value="F:identical protein binding"/>
    <property type="evidence" value="ECO:0007669"/>
    <property type="project" value="TreeGrafter"/>
</dbReference>
<dbReference type="OrthoDB" id="9802503at2"/>
<feature type="binding site" evidence="11">
    <location>
        <position position="103"/>
    </location>
    <ligand>
        <name>Mg(2+)</name>
        <dbReference type="ChEBI" id="CHEBI:18420"/>
        <note>catalytic</note>
    </ligand>
</feature>
<keyword evidence="7 11" id="KW-0479">Metal-binding</keyword>
<evidence type="ECO:0000256" key="3">
    <source>
        <dbReference type="ARBA" id="ARBA00004679"/>
    </source>
</evidence>
<dbReference type="GO" id="GO:0048029">
    <property type="term" value="F:monosaccharide binding"/>
    <property type="evidence" value="ECO:0007669"/>
    <property type="project" value="TreeGrafter"/>
</dbReference>
<keyword evidence="9 11" id="KW-0460">Magnesium</keyword>
<dbReference type="GO" id="GO:0006002">
    <property type="term" value="P:fructose 6-phosphate metabolic process"/>
    <property type="evidence" value="ECO:0007669"/>
    <property type="project" value="InterPro"/>
</dbReference>
<keyword evidence="5 11" id="KW-0963">Cytoplasm</keyword>
<evidence type="ECO:0000256" key="11">
    <source>
        <dbReference type="HAMAP-Rule" id="MF_01976"/>
    </source>
</evidence>
<sequence length="347" mass="36476">MKKVAVLTAGGDCPGLNAVIRAIVHRFHDAGGEVVGLRLGYQGLAERAFLPLPLAAVSGFLTRGGTMLGTSAFDPTREPEGVERCRAALADEGIDAIIAIGGDHTMHISRKLVTEHGLPVVGVPKTIDNDIVGTDWTFGFDTAVHVATEAIDRLRTTAASHDRIIVLEVMGADAGWIAVHAGMAGGADAILIPELSLTVADIAAAIRKRHARGKRFSIVVVAEGALLRRDADDPGAQVLHEGGSGRYHFRRLGGIGEALALALEEELQVDTRAVVLGHVQRGGIPTSTDRILATRYGIAAAECALRGEFGGMVALRGGTYTTVPLADVHGIKTVDPETLRDLELLLV</sequence>
<dbReference type="InterPro" id="IPR015912">
    <property type="entry name" value="Phosphofructokinase_CS"/>
</dbReference>
<evidence type="ECO:0000256" key="9">
    <source>
        <dbReference type="ARBA" id="ARBA00022842"/>
    </source>
</evidence>
<evidence type="ECO:0000256" key="7">
    <source>
        <dbReference type="ARBA" id="ARBA00022723"/>
    </source>
</evidence>
<dbReference type="PANTHER" id="PTHR13697:SF52">
    <property type="entry name" value="ATP-DEPENDENT 6-PHOSPHOFRUCTOKINASE 3"/>
    <property type="match status" value="1"/>
</dbReference>
<dbReference type="PRINTS" id="PR00476">
    <property type="entry name" value="PHFRCTKINASE"/>
</dbReference>
<dbReference type="GO" id="GO:0005524">
    <property type="term" value="F:ATP binding"/>
    <property type="evidence" value="ECO:0007669"/>
    <property type="project" value="InterPro"/>
</dbReference>
<evidence type="ECO:0000256" key="2">
    <source>
        <dbReference type="ARBA" id="ARBA00004496"/>
    </source>
</evidence>
<dbReference type="PANTHER" id="PTHR13697">
    <property type="entry name" value="PHOSPHOFRUCTOKINASE"/>
    <property type="match status" value="1"/>
</dbReference>
<dbReference type="InterPro" id="IPR012829">
    <property type="entry name" value="Phosphofructokinase_III"/>
</dbReference>
<dbReference type="AlphaFoldDB" id="A0A2T4UDW5"/>
<keyword evidence="10 11" id="KW-0324">Glycolysis</keyword>
<comment type="caution">
    <text evidence="11">Lacks conserved residue(s) required for the propagation of feature annotation.</text>
</comment>
<dbReference type="Pfam" id="PF00365">
    <property type="entry name" value="PFK"/>
    <property type="match status" value="1"/>
</dbReference>
<dbReference type="GO" id="GO:0016208">
    <property type="term" value="F:AMP binding"/>
    <property type="evidence" value="ECO:0007669"/>
    <property type="project" value="TreeGrafter"/>
</dbReference>
<evidence type="ECO:0000256" key="1">
    <source>
        <dbReference type="ARBA" id="ARBA00001946"/>
    </source>
</evidence>
<dbReference type="GO" id="GO:0047334">
    <property type="term" value="F:diphosphate-fructose-6-phosphate 1-phosphotransferase activity"/>
    <property type="evidence" value="ECO:0007669"/>
    <property type="project" value="InterPro"/>
</dbReference>
<evidence type="ECO:0000256" key="5">
    <source>
        <dbReference type="ARBA" id="ARBA00022490"/>
    </source>
</evidence>
<protein>
    <recommendedName>
        <fullName evidence="4 11">6-phosphofructokinase</fullName>
        <ecNumber evidence="11">2.7.1.-</ecNumber>
    </recommendedName>
</protein>
<dbReference type="RefSeq" id="WP_107570741.1">
    <property type="nucleotide sequence ID" value="NZ_PYYB01000003.1"/>
</dbReference>
<evidence type="ECO:0000313" key="14">
    <source>
        <dbReference type="Proteomes" id="UP000240739"/>
    </source>
</evidence>
<dbReference type="GO" id="GO:0030388">
    <property type="term" value="P:fructose 1,6-bisphosphate metabolic process"/>
    <property type="evidence" value="ECO:0007669"/>
    <property type="project" value="TreeGrafter"/>
</dbReference>
<proteinExistence type="inferred from homology"/>
<evidence type="ECO:0000256" key="10">
    <source>
        <dbReference type="ARBA" id="ARBA00023152"/>
    </source>
</evidence>
<dbReference type="EMBL" id="PYYB01000003">
    <property type="protein sequence ID" value="PTL55698.1"/>
    <property type="molecule type" value="Genomic_DNA"/>
</dbReference>